<dbReference type="InterPro" id="IPR018188">
    <property type="entry name" value="RNase_T2_His_AS_1"/>
</dbReference>
<feature type="signal peptide" evidence="3">
    <location>
        <begin position="1"/>
        <end position="34"/>
    </location>
</feature>
<dbReference type="Pfam" id="PF00445">
    <property type="entry name" value="Ribonuclease_T2"/>
    <property type="match status" value="1"/>
</dbReference>
<keyword evidence="5" id="KW-1185">Reference proteome</keyword>
<evidence type="ECO:0000256" key="3">
    <source>
        <dbReference type="SAM" id="SignalP"/>
    </source>
</evidence>
<dbReference type="CDD" id="cd01062">
    <property type="entry name" value="RNase_T2_prok"/>
    <property type="match status" value="1"/>
</dbReference>
<reference evidence="4 5" key="1">
    <citation type="submission" date="2020-08" db="EMBL/GenBank/DDBJ databases">
        <title>Genomic Encyclopedia of Type Strains, Phase IV (KMG-IV): sequencing the most valuable type-strain genomes for metagenomic binning, comparative biology and taxonomic classification.</title>
        <authorList>
            <person name="Goeker M."/>
        </authorList>
    </citation>
    <scope>NUCLEOTIDE SEQUENCE [LARGE SCALE GENOMIC DNA]</scope>
    <source>
        <strain evidence="4 5">DSM 101465</strain>
    </source>
</reference>
<organism evidence="4 5">
    <name type="scientific">Chelatococcus composti</name>
    <dbReference type="NCBI Taxonomy" id="1743235"/>
    <lineage>
        <taxon>Bacteria</taxon>
        <taxon>Pseudomonadati</taxon>
        <taxon>Pseudomonadota</taxon>
        <taxon>Alphaproteobacteria</taxon>
        <taxon>Hyphomicrobiales</taxon>
        <taxon>Chelatococcaceae</taxon>
        <taxon>Chelatococcus</taxon>
    </lineage>
</organism>
<name>A0A841K988_9HYPH</name>
<dbReference type="Gene3D" id="3.90.730.10">
    <property type="entry name" value="Ribonuclease T2-like"/>
    <property type="match status" value="1"/>
</dbReference>
<dbReference type="EC" id="4.6.1.19" evidence="4"/>
<dbReference type="AlphaFoldDB" id="A0A841K988"/>
<dbReference type="GO" id="GO:0006401">
    <property type="term" value="P:RNA catabolic process"/>
    <property type="evidence" value="ECO:0007669"/>
    <property type="project" value="UniProtKB-ARBA"/>
</dbReference>
<keyword evidence="4" id="KW-0456">Lyase</keyword>
<gene>
    <name evidence="4" type="ORF">HNQ73_001635</name>
</gene>
<dbReference type="RefSeq" id="WP_183334046.1">
    <property type="nucleotide sequence ID" value="NZ_BMHX01000003.1"/>
</dbReference>
<dbReference type="InterPro" id="IPR039378">
    <property type="entry name" value="RNase_T2_prok"/>
</dbReference>
<dbReference type="InterPro" id="IPR033130">
    <property type="entry name" value="RNase_T2_His_AS_2"/>
</dbReference>
<evidence type="ECO:0000256" key="2">
    <source>
        <dbReference type="RuleBase" id="RU004328"/>
    </source>
</evidence>
<dbReference type="InterPro" id="IPR036430">
    <property type="entry name" value="RNase_T2-like_sf"/>
</dbReference>
<evidence type="ECO:0000313" key="5">
    <source>
        <dbReference type="Proteomes" id="UP000588017"/>
    </source>
</evidence>
<comment type="caution">
    <text evidence="4">The sequence shown here is derived from an EMBL/GenBank/DDBJ whole genome shotgun (WGS) entry which is preliminary data.</text>
</comment>
<dbReference type="InterPro" id="IPR001568">
    <property type="entry name" value="RNase_T2-like"/>
</dbReference>
<dbReference type="PROSITE" id="PS00531">
    <property type="entry name" value="RNASE_T2_2"/>
    <property type="match status" value="1"/>
</dbReference>
<comment type="similarity">
    <text evidence="1 2">Belongs to the RNase T2 family.</text>
</comment>
<sequence length="232" mass="25126">MRGSGRRPRLAGRGAALAALTALGLFLGTGSASAAGPERGARPGSFDFYVLALSWSPGFCALSDKADEREQCRDGAELGFVVHGLWPQRERGYPTDCAGMPRNPSRAAVAQAAGLFPDEGLARYQWRKHGTCSGKSPSDYFADVKRARDMVTIPPQLQDTAADQSFTPIDLERAFVAVNKGLRTDMMSVVCRRGVLQEVRICLSKDLRGFVSCPEIDRSGCRFGDLKVKAPR</sequence>
<dbReference type="PANTHER" id="PTHR11240:SF22">
    <property type="entry name" value="RIBONUCLEASE T2"/>
    <property type="match status" value="1"/>
</dbReference>
<feature type="chain" id="PRO_5032298636" evidence="3">
    <location>
        <begin position="35"/>
        <end position="232"/>
    </location>
</feature>
<evidence type="ECO:0000256" key="1">
    <source>
        <dbReference type="ARBA" id="ARBA00007469"/>
    </source>
</evidence>
<evidence type="ECO:0000313" key="4">
    <source>
        <dbReference type="EMBL" id="MBB6168012.1"/>
    </source>
</evidence>
<dbReference type="GO" id="GO:0033897">
    <property type="term" value="F:ribonuclease T2 activity"/>
    <property type="evidence" value="ECO:0007669"/>
    <property type="project" value="UniProtKB-EC"/>
</dbReference>
<dbReference type="PROSITE" id="PS00530">
    <property type="entry name" value="RNASE_T2_1"/>
    <property type="match status" value="1"/>
</dbReference>
<dbReference type="Proteomes" id="UP000588017">
    <property type="component" value="Unassembled WGS sequence"/>
</dbReference>
<dbReference type="EMBL" id="JACHEH010000003">
    <property type="protein sequence ID" value="MBB6168012.1"/>
    <property type="molecule type" value="Genomic_DNA"/>
</dbReference>
<accession>A0A841K988</accession>
<proteinExistence type="inferred from homology"/>
<keyword evidence="3" id="KW-0732">Signal</keyword>
<dbReference type="PANTHER" id="PTHR11240">
    <property type="entry name" value="RIBONUCLEASE T2"/>
    <property type="match status" value="1"/>
</dbReference>
<protein>
    <submittedName>
        <fullName evidence="4">Ribonuclease T2</fullName>
        <ecNumber evidence="4">4.6.1.19</ecNumber>
    </submittedName>
</protein>
<dbReference type="GO" id="GO:0003723">
    <property type="term" value="F:RNA binding"/>
    <property type="evidence" value="ECO:0007669"/>
    <property type="project" value="InterPro"/>
</dbReference>
<dbReference type="SUPFAM" id="SSF55895">
    <property type="entry name" value="Ribonuclease Rh-like"/>
    <property type="match status" value="1"/>
</dbReference>